<proteinExistence type="predicted"/>
<sequence length="202" mass="21954">MADKGRAGIDPRWIGGGLLAVGIGALAAAYLKRARSEAPGYRPLLTEGDIQLRAYPRLTLASTTRDGGREQALKAGFRTLADYIFAKDRGGERIAMTSPVLNDRDGSAWRTRFVMPEGRRPADLPAPGSQAVTIAEEPARRMAAIRFNGRPDDAAQGEHEARLRRWIAAKGLRVDGDAVFAFYDPPMMPSALRRSEVIIPVG</sequence>
<dbReference type="EMBL" id="JAATJE010000002">
    <property type="protein sequence ID" value="NJC34705.1"/>
    <property type="molecule type" value="Genomic_DNA"/>
</dbReference>
<evidence type="ECO:0000313" key="2">
    <source>
        <dbReference type="EMBL" id="NJC34705.1"/>
    </source>
</evidence>
<dbReference type="RefSeq" id="WP_167954926.1">
    <property type="nucleotide sequence ID" value="NZ_JAATJE010000002.1"/>
</dbReference>
<dbReference type="PANTHER" id="PTHR11220">
    <property type="entry name" value="HEME-BINDING PROTEIN-RELATED"/>
    <property type="match status" value="1"/>
</dbReference>
<dbReference type="SUPFAM" id="SSF55136">
    <property type="entry name" value="Probable bacterial effector-binding domain"/>
    <property type="match status" value="1"/>
</dbReference>
<feature type="transmembrane region" description="Helical" evidence="1">
    <location>
        <begin position="12"/>
        <end position="31"/>
    </location>
</feature>
<organism evidence="2 3">
    <name type="scientific">Sphingomonas jejuensis</name>
    <dbReference type="NCBI Taxonomy" id="904715"/>
    <lineage>
        <taxon>Bacteria</taxon>
        <taxon>Pseudomonadati</taxon>
        <taxon>Pseudomonadota</taxon>
        <taxon>Alphaproteobacteria</taxon>
        <taxon>Sphingomonadales</taxon>
        <taxon>Sphingomonadaceae</taxon>
        <taxon>Sphingomonas</taxon>
    </lineage>
</organism>
<dbReference type="PANTHER" id="PTHR11220:SF1">
    <property type="entry name" value="HEME-BINDING PROTEIN 2"/>
    <property type="match status" value="1"/>
</dbReference>
<dbReference type="InterPro" id="IPR011256">
    <property type="entry name" value="Reg_factor_effector_dom_sf"/>
</dbReference>
<dbReference type="InterPro" id="IPR006917">
    <property type="entry name" value="SOUL_heme-bd"/>
</dbReference>
<name>A0ABX0XN54_9SPHN</name>
<keyword evidence="3" id="KW-1185">Reference proteome</keyword>
<accession>A0ABX0XN54</accession>
<keyword evidence="1" id="KW-1133">Transmembrane helix</keyword>
<keyword evidence="1" id="KW-0812">Transmembrane</keyword>
<dbReference type="Pfam" id="PF04832">
    <property type="entry name" value="SOUL"/>
    <property type="match status" value="1"/>
</dbReference>
<evidence type="ECO:0000256" key="1">
    <source>
        <dbReference type="SAM" id="Phobius"/>
    </source>
</evidence>
<gene>
    <name evidence="2" type="ORF">GGR88_002219</name>
</gene>
<dbReference type="Gene3D" id="3.20.80.10">
    <property type="entry name" value="Regulatory factor, effector binding domain"/>
    <property type="match status" value="1"/>
</dbReference>
<keyword evidence="1" id="KW-0472">Membrane</keyword>
<reference evidence="2 3" key="1">
    <citation type="submission" date="2020-03" db="EMBL/GenBank/DDBJ databases">
        <title>Genomic Encyclopedia of Type Strains, Phase IV (KMG-IV): sequencing the most valuable type-strain genomes for metagenomic binning, comparative biology and taxonomic classification.</title>
        <authorList>
            <person name="Goeker M."/>
        </authorList>
    </citation>
    <scope>NUCLEOTIDE SEQUENCE [LARGE SCALE GENOMIC DNA]</scope>
    <source>
        <strain evidence="2 3">DSM 27651</strain>
    </source>
</reference>
<protein>
    <submittedName>
        <fullName evidence="2">DNA gyrase inhibitor GyrI</fullName>
    </submittedName>
</protein>
<comment type="caution">
    <text evidence="2">The sequence shown here is derived from an EMBL/GenBank/DDBJ whole genome shotgun (WGS) entry which is preliminary data.</text>
</comment>
<dbReference type="Proteomes" id="UP000734218">
    <property type="component" value="Unassembled WGS sequence"/>
</dbReference>
<evidence type="ECO:0000313" key="3">
    <source>
        <dbReference type="Proteomes" id="UP000734218"/>
    </source>
</evidence>